<keyword evidence="14" id="KW-1185">Reference proteome</keyword>
<dbReference type="AlphaFoldDB" id="Q8EWF2"/>
<dbReference type="PANTHER" id="PTHR42837">
    <property type="entry name" value="REGULATOR OF SIGMA-E PROTEASE RSEP"/>
    <property type="match status" value="1"/>
</dbReference>
<evidence type="ECO:0000256" key="10">
    <source>
        <dbReference type="ARBA" id="ARBA00023136"/>
    </source>
</evidence>
<evidence type="ECO:0000256" key="8">
    <source>
        <dbReference type="ARBA" id="ARBA00022989"/>
    </source>
</evidence>
<keyword evidence="7" id="KW-0862">Zinc</keyword>
<keyword evidence="10 11" id="KW-0472">Membrane</keyword>
<dbReference type="HOGENOM" id="CLU_1132625_0_0_14"/>
<gene>
    <name evidence="13" type="ordered locus">MYPE2540</name>
</gene>
<sequence>MGLFLLVIFILLAIMVGLTIHEIGHFVFAKLFKVNVKEFAIGIGPKIYSKQFTNIKFSINLLPIMAFVRIDSKKSLQVFGELRDEYQKEADEYYLQHKEILDGCEKYITIEKNGQLRKQSTWHVRAKYNSYLKKIDKYANFSRKIDGTLIIDEVPKWQQLIIYFGGIFFNLILFGLFYLIQVTALNNNSNPFIQIGDSFLTILKNMVFYNAWTTGPKAPGTSFGSVAEVGGARWNKFQPITTSNS</sequence>
<name>Q8EWF2_MALP2</name>
<keyword evidence="4 13" id="KW-0645">Protease</keyword>
<dbReference type="Proteomes" id="UP000002522">
    <property type="component" value="Chromosome"/>
</dbReference>
<reference evidence="13 14" key="1">
    <citation type="journal article" date="2002" name="Nucleic Acids Res.">
        <title>The complete genomic sequence of Mycoplasma penetrans, an intracellular bacterial pathogen in humans.</title>
        <authorList>
            <person name="Sasaki Y."/>
            <person name="Ishikawa J."/>
            <person name="Yamashita A."/>
            <person name="Oshima K."/>
            <person name="Kenri T."/>
            <person name="Furuya K."/>
            <person name="Yoshino C."/>
            <person name="Horino A."/>
            <person name="Shiba T."/>
            <person name="Sasaki T."/>
            <person name="Hattori M."/>
        </authorList>
    </citation>
    <scope>NUCLEOTIDE SEQUENCE [LARGE SCALE GENOMIC DNA]</scope>
    <source>
        <strain evidence="13 14">HF-2</strain>
    </source>
</reference>
<dbReference type="InParanoid" id="Q8EWF2"/>
<protein>
    <submittedName>
        <fullName evidence="13">Predicted Zn-dependent protease</fullName>
    </submittedName>
</protein>
<dbReference type="KEGG" id="mpe:MYPE2540"/>
<dbReference type="EMBL" id="BA000026">
    <property type="protein sequence ID" value="BAC44044.1"/>
    <property type="molecule type" value="Genomic_DNA"/>
</dbReference>
<evidence type="ECO:0000256" key="1">
    <source>
        <dbReference type="ARBA" id="ARBA00001947"/>
    </source>
</evidence>
<evidence type="ECO:0000256" key="6">
    <source>
        <dbReference type="ARBA" id="ARBA00022801"/>
    </source>
</evidence>
<evidence type="ECO:0000256" key="2">
    <source>
        <dbReference type="ARBA" id="ARBA00004141"/>
    </source>
</evidence>
<dbReference type="STRING" id="272633.gene:10731355"/>
<proteinExistence type="inferred from homology"/>
<dbReference type="eggNOG" id="COG0750">
    <property type="taxonomic scope" value="Bacteria"/>
</dbReference>
<evidence type="ECO:0000259" key="12">
    <source>
        <dbReference type="Pfam" id="PF02163"/>
    </source>
</evidence>
<comment type="subcellular location">
    <subcellularLocation>
        <location evidence="2">Membrane</location>
        <topology evidence="2">Multi-pass membrane protein</topology>
    </subcellularLocation>
</comment>
<dbReference type="GO" id="GO:0016020">
    <property type="term" value="C:membrane"/>
    <property type="evidence" value="ECO:0007669"/>
    <property type="project" value="UniProtKB-SubCell"/>
</dbReference>
<dbReference type="GO" id="GO:0004222">
    <property type="term" value="F:metalloendopeptidase activity"/>
    <property type="evidence" value="ECO:0007669"/>
    <property type="project" value="InterPro"/>
</dbReference>
<feature type="domain" description="Peptidase M50" evidence="12">
    <location>
        <begin position="10"/>
        <end position="186"/>
    </location>
</feature>
<dbReference type="InterPro" id="IPR004387">
    <property type="entry name" value="Pept_M50_Zn"/>
</dbReference>
<evidence type="ECO:0000256" key="11">
    <source>
        <dbReference type="SAM" id="Phobius"/>
    </source>
</evidence>
<evidence type="ECO:0000256" key="5">
    <source>
        <dbReference type="ARBA" id="ARBA00022692"/>
    </source>
</evidence>
<accession>Q8EWF2</accession>
<keyword evidence="6" id="KW-0378">Hydrolase</keyword>
<keyword evidence="5 11" id="KW-0812">Transmembrane</keyword>
<dbReference type="RefSeq" id="WP_011077080.1">
    <property type="nucleotide sequence ID" value="NC_004432.1"/>
</dbReference>
<dbReference type="GO" id="GO:0006508">
    <property type="term" value="P:proteolysis"/>
    <property type="evidence" value="ECO:0007669"/>
    <property type="project" value="UniProtKB-KW"/>
</dbReference>
<evidence type="ECO:0000256" key="4">
    <source>
        <dbReference type="ARBA" id="ARBA00022670"/>
    </source>
</evidence>
<keyword evidence="8 11" id="KW-1133">Transmembrane helix</keyword>
<dbReference type="InterPro" id="IPR008915">
    <property type="entry name" value="Peptidase_M50"/>
</dbReference>
<evidence type="ECO:0000313" key="14">
    <source>
        <dbReference type="Proteomes" id="UP000002522"/>
    </source>
</evidence>
<evidence type="ECO:0000313" key="13">
    <source>
        <dbReference type="EMBL" id="BAC44044.1"/>
    </source>
</evidence>
<dbReference type="Pfam" id="PF02163">
    <property type="entry name" value="Peptidase_M50"/>
    <property type="match status" value="1"/>
</dbReference>
<evidence type="ECO:0000256" key="7">
    <source>
        <dbReference type="ARBA" id="ARBA00022833"/>
    </source>
</evidence>
<comment type="cofactor">
    <cofactor evidence="1">
        <name>Zn(2+)</name>
        <dbReference type="ChEBI" id="CHEBI:29105"/>
    </cofactor>
</comment>
<comment type="similarity">
    <text evidence="3">Belongs to the peptidase M50B family.</text>
</comment>
<evidence type="ECO:0000256" key="3">
    <source>
        <dbReference type="ARBA" id="ARBA00007931"/>
    </source>
</evidence>
<dbReference type="PANTHER" id="PTHR42837:SF2">
    <property type="entry name" value="MEMBRANE METALLOPROTEASE ARASP2, CHLOROPLASTIC-RELATED"/>
    <property type="match status" value="1"/>
</dbReference>
<organism evidence="13 14">
    <name type="scientific">Malacoplasma penetrans (strain HF-2)</name>
    <name type="common">Mycoplasma penetrans</name>
    <dbReference type="NCBI Taxonomy" id="272633"/>
    <lineage>
        <taxon>Bacteria</taxon>
        <taxon>Bacillati</taxon>
        <taxon>Mycoplasmatota</taxon>
        <taxon>Mycoplasmoidales</taxon>
        <taxon>Mycoplasmoidaceae</taxon>
        <taxon>Malacoplasma</taxon>
    </lineage>
</organism>
<feature type="transmembrane region" description="Helical" evidence="11">
    <location>
        <begin position="160"/>
        <end position="180"/>
    </location>
</feature>
<evidence type="ECO:0000256" key="9">
    <source>
        <dbReference type="ARBA" id="ARBA00023049"/>
    </source>
</evidence>
<keyword evidence="9" id="KW-0482">Metalloprotease</keyword>